<dbReference type="Proteomes" id="UP001153620">
    <property type="component" value="Chromosome 1"/>
</dbReference>
<keyword evidence="2" id="KW-1185">Reference proteome</keyword>
<proteinExistence type="predicted"/>
<evidence type="ECO:0000313" key="2">
    <source>
        <dbReference type="Proteomes" id="UP001153620"/>
    </source>
</evidence>
<name>A0A9N9RJB2_9DIPT</name>
<gene>
    <name evidence="1" type="ORF">CHIRRI_LOCUS943</name>
</gene>
<protein>
    <submittedName>
        <fullName evidence="1">Uncharacterized protein</fullName>
    </submittedName>
</protein>
<dbReference type="EMBL" id="OU895877">
    <property type="protein sequence ID" value="CAG9797957.1"/>
    <property type="molecule type" value="Genomic_DNA"/>
</dbReference>
<organism evidence="1 2">
    <name type="scientific">Chironomus riparius</name>
    <dbReference type="NCBI Taxonomy" id="315576"/>
    <lineage>
        <taxon>Eukaryota</taxon>
        <taxon>Metazoa</taxon>
        <taxon>Ecdysozoa</taxon>
        <taxon>Arthropoda</taxon>
        <taxon>Hexapoda</taxon>
        <taxon>Insecta</taxon>
        <taxon>Pterygota</taxon>
        <taxon>Neoptera</taxon>
        <taxon>Endopterygota</taxon>
        <taxon>Diptera</taxon>
        <taxon>Nematocera</taxon>
        <taxon>Chironomoidea</taxon>
        <taxon>Chironomidae</taxon>
        <taxon>Chironominae</taxon>
        <taxon>Chironomus</taxon>
    </lineage>
</organism>
<dbReference type="OrthoDB" id="8040949at2759"/>
<reference evidence="1" key="2">
    <citation type="submission" date="2022-10" db="EMBL/GenBank/DDBJ databases">
        <authorList>
            <consortium name="ENA_rothamsted_submissions"/>
            <consortium name="culmorum"/>
            <person name="King R."/>
        </authorList>
    </citation>
    <scope>NUCLEOTIDE SEQUENCE</scope>
</reference>
<accession>A0A9N9RJB2</accession>
<reference evidence="1" key="1">
    <citation type="submission" date="2022-01" db="EMBL/GenBank/DDBJ databases">
        <authorList>
            <person name="King R."/>
        </authorList>
    </citation>
    <scope>NUCLEOTIDE SEQUENCE</scope>
</reference>
<dbReference type="AlphaFoldDB" id="A0A9N9RJB2"/>
<evidence type="ECO:0000313" key="1">
    <source>
        <dbReference type="EMBL" id="CAG9797957.1"/>
    </source>
</evidence>
<sequence>MSQCCDFEKQFFYLTLRSKKTKDDDSFSNLLFRTTIDVCKVIKGAMSNFIVKIIMEGVRKSTDFALECPFKKNTYKFVNFKADLSMMPPIFHGEHGLLIIGKLMVKVTGNKQIGHALTLNIYFKNI</sequence>
<dbReference type="InterPro" id="IPR010512">
    <property type="entry name" value="DUF1091"/>
</dbReference>
<dbReference type="Pfam" id="PF06477">
    <property type="entry name" value="DUF1091"/>
    <property type="match status" value="1"/>
</dbReference>